<feature type="transmembrane region" description="Helical" evidence="2">
    <location>
        <begin position="346"/>
        <end position="364"/>
    </location>
</feature>
<dbReference type="Proteomes" id="UP000054653">
    <property type="component" value="Unassembled WGS sequence"/>
</dbReference>
<dbReference type="OMA" id="CANIARM"/>
<gene>
    <name evidence="3" type="ORF">T03_636</name>
</gene>
<organism evidence="3 4">
    <name type="scientific">Trichinella britovi</name>
    <name type="common">Parasitic roundworm</name>
    <dbReference type="NCBI Taxonomy" id="45882"/>
    <lineage>
        <taxon>Eukaryota</taxon>
        <taxon>Metazoa</taxon>
        <taxon>Ecdysozoa</taxon>
        <taxon>Nematoda</taxon>
        <taxon>Enoplea</taxon>
        <taxon>Dorylaimia</taxon>
        <taxon>Trichinellida</taxon>
        <taxon>Trichinellidae</taxon>
        <taxon>Trichinella</taxon>
    </lineage>
</organism>
<dbReference type="EMBL" id="JYDI01000015">
    <property type="protein sequence ID" value="KRY59169.1"/>
    <property type="molecule type" value="Genomic_DNA"/>
</dbReference>
<dbReference type="Gene3D" id="1.20.1070.10">
    <property type="entry name" value="Rhodopsin 7-helix transmembrane proteins"/>
    <property type="match status" value="1"/>
</dbReference>
<feature type="transmembrane region" description="Helical" evidence="2">
    <location>
        <begin position="262"/>
        <end position="288"/>
    </location>
</feature>
<protein>
    <recommendedName>
        <fullName evidence="5">G-protein coupled receptors family 1 profile domain-containing protein</fullName>
    </recommendedName>
</protein>
<keyword evidence="2" id="KW-1133">Transmembrane helix</keyword>
<dbReference type="OrthoDB" id="5917307at2759"/>
<feature type="transmembrane region" description="Helical" evidence="2">
    <location>
        <begin position="218"/>
        <end position="242"/>
    </location>
</feature>
<keyword evidence="2" id="KW-0472">Membrane</keyword>
<dbReference type="SUPFAM" id="SSF81321">
    <property type="entry name" value="Family A G protein-coupled receptor-like"/>
    <property type="match status" value="1"/>
</dbReference>
<feature type="transmembrane region" description="Helical" evidence="2">
    <location>
        <begin position="100"/>
        <end position="126"/>
    </location>
</feature>
<proteinExistence type="predicted"/>
<feature type="transmembrane region" description="Helical" evidence="2">
    <location>
        <begin position="308"/>
        <end position="326"/>
    </location>
</feature>
<accession>A0A0V1DCK7</accession>
<keyword evidence="4" id="KW-1185">Reference proteome</keyword>
<evidence type="ECO:0000256" key="1">
    <source>
        <dbReference type="SAM" id="MobiDB-lite"/>
    </source>
</evidence>
<keyword evidence="2" id="KW-0812">Transmembrane</keyword>
<evidence type="ECO:0008006" key="5">
    <source>
        <dbReference type="Google" id="ProtNLM"/>
    </source>
</evidence>
<name>A0A0V1DCK7_TRIBR</name>
<sequence length="398" mass="44848">MKIDRMRRKENPLGWAPPQQSIKGKAKRTVDVLLLALYPFWLKRTKEVRPCKTNVFVQRNKKLKSIVMAKKGRILNNTTAVVEASSVNITSATIESDKETVTAFSIVICIFSAFAALTNSMLFTAISMKASKKNADKFNLSSAVSGITYLCANIARMMNDCTVHLTTPWMCLIGHPQVTLFAVCEPASTAGMFLMALDCSITVVCFKPAKWSIMKKNVNCFIIITFSCIAVGVATMWIVVFFRTQTHVLACCYFEDVLPFRMYVANYVILSSFGYCSVILFLVSFISLNLRKINSEAVRLIRMKRQNIIVKQTISLVTFGFLVQTVPSTAAVVGVYYSIESFLLDVIWIICIISYSAYAVFLFCKRKDLRNNLYKMIRANHWVEPEALTNNMSTVVKI</sequence>
<feature type="transmembrane region" description="Helical" evidence="2">
    <location>
        <begin position="178"/>
        <end position="206"/>
    </location>
</feature>
<feature type="region of interest" description="Disordered" evidence="1">
    <location>
        <begin position="1"/>
        <end position="20"/>
    </location>
</feature>
<evidence type="ECO:0000256" key="2">
    <source>
        <dbReference type="SAM" id="Phobius"/>
    </source>
</evidence>
<evidence type="ECO:0000313" key="4">
    <source>
        <dbReference type="Proteomes" id="UP000054653"/>
    </source>
</evidence>
<reference evidence="3 4" key="1">
    <citation type="submission" date="2015-01" db="EMBL/GenBank/DDBJ databases">
        <title>Evolution of Trichinella species and genotypes.</title>
        <authorList>
            <person name="Korhonen P.K."/>
            <person name="Edoardo P."/>
            <person name="Giuseppe L.R."/>
            <person name="Gasser R.B."/>
        </authorList>
    </citation>
    <scope>NUCLEOTIDE SEQUENCE [LARGE SCALE GENOMIC DNA]</scope>
    <source>
        <strain evidence="3">ISS120</strain>
    </source>
</reference>
<comment type="caution">
    <text evidence="3">The sequence shown here is derived from an EMBL/GenBank/DDBJ whole genome shotgun (WGS) entry which is preliminary data.</text>
</comment>
<evidence type="ECO:0000313" key="3">
    <source>
        <dbReference type="EMBL" id="KRY59169.1"/>
    </source>
</evidence>
<feature type="compositionally biased region" description="Basic and acidic residues" evidence="1">
    <location>
        <begin position="1"/>
        <end position="11"/>
    </location>
</feature>
<dbReference type="AlphaFoldDB" id="A0A0V1DCK7"/>